<dbReference type="GO" id="GO:0006357">
    <property type="term" value="P:regulation of transcription by RNA polymerase II"/>
    <property type="evidence" value="ECO:0007669"/>
    <property type="project" value="TreeGrafter"/>
</dbReference>
<feature type="compositionally biased region" description="Basic and acidic residues" evidence="5">
    <location>
        <begin position="483"/>
        <end position="507"/>
    </location>
</feature>
<feature type="region of interest" description="Disordered" evidence="5">
    <location>
        <begin position="410"/>
        <end position="597"/>
    </location>
</feature>
<feature type="compositionally biased region" description="Basic and acidic residues" evidence="5">
    <location>
        <begin position="622"/>
        <end position="632"/>
    </location>
</feature>
<feature type="compositionally biased region" description="Basic and acidic residues" evidence="5">
    <location>
        <begin position="697"/>
        <end position="730"/>
    </location>
</feature>
<dbReference type="InterPro" id="IPR036361">
    <property type="entry name" value="SAP_dom_sf"/>
</dbReference>
<dbReference type="PANTHER" id="PTHR15683">
    <property type="entry name" value="SCAFFOLD ATTACHMENT FACTOR B-RELATED"/>
    <property type="match status" value="1"/>
</dbReference>
<dbReference type="PANTHER" id="PTHR15683:SF8">
    <property type="entry name" value="SCAFFOLD ATTACHMENT FACTOR B, ISOFORM B"/>
    <property type="match status" value="1"/>
</dbReference>
<feature type="region of interest" description="Disordered" evidence="5">
    <location>
        <begin position="44"/>
        <end position="138"/>
    </location>
</feature>
<evidence type="ECO:0000259" key="7">
    <source>
        <dbReference type="PROSITE" id="PS50800"/>
    </source>
</evidence>
<name>A0A1B6DJI6_9HEMI</name>
<dbReference type="InterPro" id="IPR051738">
    <property type="entry name" value="SAF_Modulators"/>
</dbReference>
<organism evidence="8">
    <name type="scientific">Clastoptera arizonana</name>
    <name type="common">Arizona spittle bug</name>
    <dbReference type="NCBI Taxonomy" id="38151"/>
    <lineage>
        <taxon>Eukaryota</taxon>
        <taxon>Metazoa</taxon>
        <taxon>Ecdysozoa</taxon>
        <taxon>Arthropoda</taxon>
        <taxon>Hexapoda</taxon>
        <taxon>Insecta</taxon>
        <taxon>Pterygota</taxon>
        <taxon>Neoptera</taxon>
        <taxon>Paraneoptera</taxon>
        <taxon>Hemiptera</taxon>
        <taxon>Auchenorrhyncha</taxon>
        <taxon>Cercopoidea</taxon>
        <taxon>Clastopteridae</taxon>
        <taxon>Clastoptera</taxon>
    </lineage>
</organism>
<feature type="compositionally biased region" description="Basic and acidic residues" evidence="5">
    <location>
        <begin position="274"/>
        <end position="313"/>
    </location>
</feature>
<dbReference type="InterPro" id="IPR003034">
    <property type="entry name" value="SAP_dom"/>
</dbReference>
<keyword evidence="3" id="KW-0539">Nucleus</keyword>
<dbReference type="SUPFAM" id="SSF68906">
    <property type="entry name" value="SAP domain"/>
    <property type="match status" value="1"/>
</dbReference>
<protein>
    <recommendedName>
        <fullName evidence="9">RRM domain-containing protein</fullName>
    </recommendedName>
</protein>
<feature type="compositionally biased region" description="Basic and acidic residues" evidence="5">
    <location>
        <begin position="205"/>
        <end position="228"/>
    </location>
</feature>
<feature type="domain" description="SAP" evidence="7">
    <location>
        <begin position="9"/>
        <end position="43"/>
    </location>
</feature>
<feature type="region of interest" description="Disordered" evidence="5">
    <location>
        <begin position="168"/>
        <end position="330"/>
    </location>
</feature>
<evidence type="ECO:0008006" key="9">
    <source>
        <dbReference type="Google" id="ProtNLM"/>
    </source>
</evidence>
<sequence length="870" mass="99878">MSESKPKKLAELTVVHLRGELEKRNLNKNGVKAELYERLEKALKEEGQDPESYLFELVGKGSSKRSRRGDGDESVEVSEDDKDESNSQEDKEKDNEITDETKTEKVEDYQNPGGEEEEKNNQSITVSESITSQNKEESIVKESLIKENLSNNSQIDKNVILMDQKDDITNKENVKEPHITPKKSNLNEDTLPSSPGLNKLNQDYSKSDTKSTPEKKSPLKTEDGKLKQNDIIIESQKEEKSSVDANNSIDNEDSLNLTIGEDEDNFLGDEEEISQDKDQKDEIHSRGEQNKNAQGEKKQEKSSNEDKDVKSGEAAEEATQQEKAKKPTSGINSSCNLWISGLSSITRASDLKQIFSKFGKVVGAKVVTNARTPGARCYGFVTMTCSEDASKAMGNSHLTELHGRIISVVKATNDSAGPPKRNTEAKRNERPSPKKVEEKKKEQTTIRNKQDEKEDKIVPPGTEDFEKMEPAAPGTENEISVEGESKDKEIHSSRSSVRSENHPDGKRARSRTSSHRSFEKHRRTSPNVLTFSKIKEERDKQRMREKERMIREEDRRRDNQRQRDAERKQREESMSIRLDRERQRLKMEREKIEREKIELLKLKQERQRLERERARFEREKLEREKEELERLKRQTLSQLEEERRKRSLSSSRDREYESSRKRTATEVRYESNHSRYPDRDYKKENSHKSADISNSRRAYETDTRARAWEETAVTVREEWPKERDSARYIERSGSSYRPQEESRSKSERHGRERYQDSSKGDRYSERPVDSWHGSSVGGMKSFSGGGSGRETWVSGAPDRSKVDNHSSQSWPRPPGNSNRWSGGPMNNRGPQTGPMFPQNMESGIPGMGMMSMGPYSSSGTNRFDSYKLPY</sequence>
<accession>A0A1B6DJI6</accession>
<feature type="compositionally biased region" description="Basic residues" evidence="5">
    <location>
        <begin position="508"/>
        <end position="524"/>
    </location>
</feature>
<feature type="compositionally biased region" description="Basic and acidic residues" evidence="5">
    <location>
        <begin position="84"/>
        <end position="108"/>
    </location>
</feature>
<feature type="region of interest" description="Disordered" evidence="5">
    <location>
        <begin position="622"/>
        <end position="870"/>
    </location>
</feature>
<feature type="compositionally biased region" description="Basic and acidic residues" evidence="5">
    <location>
        <begin position="533"/>
        <end position="597"/>
    </location>
</feature>
<feature type="compositionally biased region" description="Low complexity" evidence="5">
    <location>
        <begin position="840"/>
        <end position="859"/>
    </location>
</feature>
<evidence type="ECO:0000313" key="8">
    <source>
        <dbReference type="EMBL" id="JAS25863.1"/>
    </source>
</evidence>
<dbReference type="GO" id="GO:0005634">
    <property type="term" value="C:nucleus"/>
    <property type="evidence" value="ECO:0007669"/>
    <property type="project" value="UniProtKB-SubCell"/>
</dbReference>
<dbReference type="AlphaFoldDB" id="A0A1B6DJI6"/>
<feature type="compositionally biased region" description="Polar residues" evidence="5">
    <location>
        <begin position="182"/>
        <end position="204"/>
    </location>
</feature>
<feature type="compositionally biased region" description="Polar residues" evidence="5">
    <location>
        <begin position="121"/>
        <end position="133"/>
    </location>
</feature>
<dbReference type="Gene3D" id="3.30.70.330">
    <property type="match status" value="1"/>
</dbReference>
<feature type="compositionally biased region" description="Low complexity" evidence="5">
    <location>
        <begin position="773"/>
        <end position="782"/>
    </location>
</feature>
<feature type="domain" description="RRM" evidence="6">
    <location>
        <begin position="335"/>
        <end position="413"/>
    </location>
</feature>
<feature type="compositionally biased region" description="Polar residues" evidence="5">
    <location>
        <begin position="805"/>
        <end position="820"/>
    </location>
</feature>
<comment type="subcellular location">
    <subcellularLocation>
        <location evidence="1">Nucleus</location>
    </subcellularLocation>
</comment>
<dbReference type="SMART" id="SM00360">
    <property type="entry name" value="RRM"/>
    <property type="match status" value="1"/>
</dbReference>
<dbReference type="SUPFAM" id="SSF54928">
    <property type="entry name" value="RNA-binding domain, RBD"/>
    <property type="match status" value="1"/>
</dbReference>
<evidence type="ECO:0000256" key="5">
    <source>
        <dbReference type="SAM" id="MobiDB-lite"/>
    </source>
</evidence>
<feature type="compositionally biased region" description="Polar residues" evidence="5">
    <location>
        <begin position="243"/>
        <end position="257"/>
    </location>
</feature>
<keyword evidence="2 4" id="KW-0694">RNA-binding</keyword>
<dbReference type="EMBL" id="GEDC01011435">
    <property type="protein sequence ID" value="JAS25863.1"/>
    <property type="molecule type" value="Transcribed_RNA"/>
</dbReference>
<dbReference type="InterPro" id="IPR012677">
    <property type="entry name" value="Nucleotide-bd_a/b_plait_sf"/>
</dbReference>
<dbReference type="Gene3D" id="1.10.720.30">
    <property type="entry name" value="SAP domain"/>
    <property type="match status" value="1"/>
</dbReference>
<evidence type="ECO:0000256" key="2">
    <source>
        <dbReference type="ARBA" id="ARBA00022884"/>
    </source>
</evidence>
<evidence type="ECO:0000259" key="6">
    <source>
        <dbReference type="PROSITE" id="PS50102"/>
    </source>
</evidence>
<feature type="compositionally biased region" description="Basic and acidic residues" evidence="5">
    <location>
        <begin position="738"/>
        <end position="769"/>
    </location>
</feature>
<dbReference type="PROSITE" id="PS50800">
    <property type="entry name" value="SAP"/>
    <property type="match status" value="1"/>
</dbReference>
<evidence type="ECO:0000256" key="1">
    <source>
        <dbReference type="ARBA" id="ARBA00004123"/>
    </source>
</evidence>
<evidence type="ECO:0000256" key="4">
    <source>
        <dbReference type="PROSITE-ProRule" id="PRU00176"/>
    </source>
</evidence>
<evidence type="ECO:0000256" key="3">
    <source>
        <dbReference type="ARBA" id="ARBA00023242"/>
    </source>
</evidence>
<dbReference type="GO" id="GO:0050684">
    <property type="term" value="P:regulation of mRNA processing"/>
    <property type="evidence" value="ECO:0007669"/>
    <property type="project" value="TreeGrafter"/>
</dbReference>
<dbReference type="GO" id="GO:0043565">
    <property type="term" value="F:sequence-specific DNA binding"/>
    <property type="evidence" value="ECO:0007669"/>
    <property type="project" value="TreeGrafter"/>
</dbReference>
<feature type="compositionally biased region" description="Basic and acidic residues" evidence="5">
    <location>
        <begin position="421"/>
        <end position="457"/>
    </location>
</feature>
<dbReference type="Pfam" id="PF00076">
    <property type="entry name" value="RRM_1"/>
    <property type="match status" value="1"/>
</dbReference>
<dbReference type="InterPro" id="IPR035979">
    <property type="entry name" value="RBD_domain_sf"/>
</dbReference>
<feature type="compositionally biased region" description="Acidic residues" evidence="5">
    <location>
        <begin position="72"/>
        <end position="83"/>
    </location>
</feature>
<feature type="compositionally biased region" description="Acidic residues" evidence="5">
    <location>
        <begin position="260"/>
        <end position="273"/>
    </location>
</feature>
<dbReference type="SMART" id="SM00513">
    <property type="entry name" value="SAP"/>
    <property type="match status" value="1"/>
</dbReference>
<proteinExistence type="predicted"/>
<dbReference type="Pfam" id="PF02037">
    <property type="entry name" value="SAP"/>
    <property type="match status" value="1"/>
</dbReference>
<dbReference type="PROSITE" id="PS50102">
    <property type="entry name" value="RRM"/>
    <property type="match status" value="1"/>
</dbReference>
<gene>
    <name evidence="8" type="ORF">g.40682</name>
</gene>
<dbReference type="GO" id="GO:0003723">
    <property type="term" value="F:RNA binding"/>
    <property type="evidence" value="ECO:0007669"/>
    <property type="project" value="UniProtKB-UniRule"/>
</dbReference>
<feature type="compositionally biased region" description="Basic and acidic residues" evidence="5">
    <location>
        <begin position="168"/>
        <end position="179"/>
    </location>
</feature>
<feature type="compositionally biased region" description="Basic and acidic residues" evidence="5">
    <location>
        <begin position="651"/>
        <end position="690"/>
    </location>
</feature>
<dbReference type="InterPro" id="IPR000504">
    <property type="entry name" value="RRM_dom"/>
</dbReference>
<reference evidence="8" key="1">
    <citation type="submission" date="2015-12" db="EMBL/GenBank/DDBJ databases">
        <title>De novo transcriptome assembly of four potential Pierce s Disease insect vectors from Arizona vineyards.</title>
        <authorList>
            <person name="Tassone E.E."/>
        </authorList>
    </citation>
    <scope>NUCLEOTIDE SEQUENCE</scope>
</reference>